<dbReference type="InterPro" id="IPR005471">
    <property type="entry name" value="Tscrpt_reg_IclR_N"/>
</dbReference>
<keyword evidence="1" id="KW-0319">Glycerol metabolism</keyword>
<comment type="function">
    <text evidence="6">May be an activator protein for the gylABX operon.</text>
</comment>
<dbReference type="Pfam" id="PF09339">
    <property type="entry name" value="HTH_IclR"/>
    <property type="match status" value="1"/>
</dbReference>
<dbReference type="SMART" id="SM00346">
    <property type="entry name" value="HTH_ICLR"/>
    <property type="match status" value="1"/>
</dbReference>
<dbReference type="InterPro" id="IPR014757">
    <property type="entry name" value="Tscrpt_reg_IclR_C"/>
</dbReference>
<dbReference type="InterPro" id="IPR036388">
    <property type="entry name" value="WH-like_DNA-bd_sf"/>
</dbReference>
<dbReference type="SUPFAM" id="SSF46785">
    <property type="entry name" value="Winged helix' DNA-binding domain"/>
    <property type="match status" value="1"/>
</dbReference>
<evidence type="ECO:0000256" key="6">
    <source>
        <dbReference type="ARBA" id="ARBA00058938"/>
    </source>
</evidence>
<feature type="region of interest" description="Disordered" evidence="8">
    <location>
        <begin position="1"/>
        <end position="56"/>
    </location>
</feature>
<dbReference type="RefSeq" id="WP_117488791.1">
    <property type="nucleotide sequence ID" value="NZ_QVIG01000001.1"/>
</dbReference>
<evidence type="ECO:0000313" key="12">
    <source>
        <dbReference type="Proteomes" id="UP000263377"/>
    </source>
</evidence>
<dbReference type="PANTHER" id="PTHR30136:SF24">
    <property type="entry name" value="HTH-TYPE TRANSCRIPTIONAL REPRESSOR ALLR"/>
    <property type="match status" value="1"/>
</dbReference>
<dbReference type="GO" id="GO:0003677">
    <property type="term" value="F:DNA binding"/>
    <property type="evidence" value="ECO:0007669"/>
    <property type="project" value="UniProtKB-KW"/>
</dbReference>
<feature type="domain" description="IclR-ED" evidence="10">
    <location>
        <begin position="120"/>
        <end position="297"/>
    </location>
</feature>
<evidence type="ECO:0000256" key="4">
    <source>
        <dbReference type="ARBA" id="ARBA00023159"/>
    </source>
</evidence>
<keyword evidence="2" id="KW-0805">Transcription regulation</keyword>
<evidence type="ECO:0000256" key="2">
    <source>
        <dbReference type="ARBA" id="ARBA00023015"/>
    </source>
</evidence>
<name>A0A372ZXL1_9ACTN</name>
<dbReference type="EMBL" id="QVIG01000001">
    <property type="protein sequence ID" value="RGD60648.1"/>
    <property type="molecule type" value="Genomic_DNA"/>
</dbReference>
<organism evidence="11 12">
    <name type="scientific">Kitasatospora xanthocidica</name>
    <dbReference type="NCBI Taxonomy" id="83382"/>
    <lineage>
        <taxon>Bacteria</taxon>
        <taxon>Bacillati</taxon>
        <taxon>Actinomycetota</taxon>
        <taxon>Actinomycetes</taxon>
        <taxon>Kitasatosporales</taxon>
        <taxon>Streptomycetaceae</taxon>
        <taxon>Kitasatospora</taxon>
    </lineage>
</organism>
<dbReference type="GO" id="GO:0003700">
    <property type="term" value="F:DNA-binding transcription factor activity"/>
    <property type="evidence" value="ECO:0007669"/>
    <property type="project" value="TreeGrafter"/>
</dbReference>
<dbReference type="SUPFAM" id="SSF55781">
    <property type="entry name" value="GAF domain-like"/>
    <property type="match status" value="1"/>
</dbReference>
<proteinExistence type="predicted"/>
<dbReference type="Pfam" id="PF01614">
    <property type="entry name" value="IclR_C"/>
    <property type="match status" value="1"/>
</dbReference>
<protein>
    <recommendedName>
        <fullName evidence="7">Glycerol operon regulatory protein</fullName>
    </recommendedName>
</protein>
<evidence type="ECO:0000259" key="10">
    <source>
        <dbReference type="PROSITE" id="PS51078"/>
    </source>
</evidence>
<evidence type="ECO:0000256" key="5">
    <source>
        <dbReference type="ARBA" id="ARBA00023163"/>
    </source>
</evidence>
<dbReference type="Gene3D" id="1.10.10.10">
    <property type="entry name" value="Winged helix-like DNA-binding domain superfamily/Winged helix DNA-binding domain"/>
    <property type="match status" value="1"/>
</dbReference>
<evidence type="ECO:0000313" key="11">
    <source>
        <dbReference type="EMBL" id="RGD60648.1"/>
    </source>
</evidence>
<evidence type="ECO:0000256" key="8">
    <source>
        <dbReference type="SAM" id="MobiDB-lite"/>
    </source>
</evidence>
<dbReference type="GO" id="GO:0006071">
    <property type="term" value="P:glycerol metabolic process"/>
    <property type="evidence" value="ECO:0007669"/>
    <property type="project" value="UniProtKB-KW"/>
</dbReference>
<feature type="domain" description="HTH iclR-type" evidence="9">
    <location>
        <begin position="59"/>
        <end position="119"/>
    </location>
</feature>
<evidence type="ECO:0000256" key="3">
    <source>
        <dbReference type="ARBA" id="ARBA00023125"/>
    </source>
</evidence>
<dbReference type="AlphaFoldDB" id="A0A372ZXL1"/>
<dbReference type="Proteomes" id="UP000263377">
    <property type="component" value="Unassembled WGS sequence"/>
</dbReference>
<dbReference type="FunFam" id="1.10.10.10:FF:000056">
    <property type="entry name" value="IclR family transcriptional regulator"/>
    <property type="match status" value="1"/>
</dbReference>
<gene>
    <name evidence="11" type="ORF">DR950_25320</name>
</gene>
<dbReference type="PROSITE" id="PS51078">
    <property type="entry name" value="ICLR_ED"/>
    <property type="match status" value="1"/>
</dbReference>
<dbReference type="InterPro" id="IPR036390">
    <property type="entry name" value="WH_DNA-bd_sf"/>
</dbReference>
<evidence type="ECO:0000259" key="9">
    <source>
        <dbReference type="PROSITE" id="PS51077"/>
    </source>
</evidence>
<dbReference type="GO" id="GO:0045892">
    <property type="term" value="P:negative regulation of DNA-templated transcription"/>
    <property type="evidence" value="ECO:0007669"/>
    <property type="project" value="TreeGrafter"/>
</dbReference>
<dbReference type="PANTHER" id="PTHR30136">
    <property type="entry name" value="HELIX-TURN-HELIX TRANSCRIPTIONAL REGULATOR, ICLR FAMILY"/>
    <property type="match status" value="1"/>
</dbReference>
<evidence type="ECO:0000256" key="1">
    <source>
        <dbReference type="ARBA" id="ARBA00022798"/>
    </source>
</evidence>
<dbReference type="PROSITE" id="PS51077">
    <property type="entry name" value="HTH_ICLR"/>
    <property type="match status" value="1"/>
</dbReference>
<dbReference type="Gene3D" id="3.30.450.40">
    <property type="match status" value="1"/>
</dbReference>
<keyword evidence="3" id="KW-0238">DNA-binding</keyword>
<evidence type="ECO:0000256" key="7">
    <source>
        <dbReference type="ARBA" id="ARBA00070406"/>
    </source>
</evidence>
<keyword evidence="12" id="KW-1185">Reference proteome</keyword>
<comment type="caution">
    <text evidence="11">The sequence shown here is derived from an EMBL/GenBank/DDBJ whole genome shotgun (WGS) entry which is preliminary data.</text>
</comment>
<keyword evidence="4" id="KW-0010">Activator</keyword>
<sequence length="297" mass="32395">MDRIAQPFEKTQPFETARPFGEHPFGEQPFEAARPLGTAREAGPAAPRPPEVDRGPTLIGSVQRALRLLEAVGGFRRGATAKQLARAAELPLGTAYHLLRTLAHEGYLRRSEGRFFHGEALDGIARSRGRCGDPDLRTRMRSLRDELGAAVYFALYRDGEVHVVDVAEDPNRPAVEPWADFRATAHAHAIGQCLLGQLPEEERRDHLARHPPAGLTPSTLTGETAVLRRLASLRPTMPVLERQEYALGTVCAAVPITIGPVVATMALSLPVERADRLVSVACQLRRGVGAMSPSFIF</sequence>
<keyword evidence="5" id="KW-0804">Transcription</keyword>
<reference evidence="11 12" key="1">
    <citation type="submission" date="2018-08" db="EMBL/GenBank/DDBJ databases">
        <title>Diversity &amp; Physiological Properties of Lignin-Decomposing Actinobacteria from Soil.</title>
        <authorList>
            <person name="Roh S.G."/>
            <person name="Kim S.B."/>
        </authorList>
    </citation>
    <scope>NUCLEOTIDE SEQUENCE [LARGE SCALE GENOMIC DNA]</scope>
    <source>
        <strain evidence="11 12">MMS17-GH009</strain>
    </source>
</reference>
<dbReference type="InterPro" id="IPR029016">
    <property type="entry name" value="GAF-like_dom_sf"/>
</dbReference>
<dbReference type="InterPro" id="IPR050707">
    <property type="entry name" value="HTH_MetabolicPath_Reg"/>
</dbReference>
<accession>A0A372ZXL1</accession>